<proteinExistence type="predicted"/>
<feature type="region of interest" description="Disordered" evidence="1">
    <location>
        <begin position="289"/>
        <end position="310"/>
    </location>
</feature>
<comment type="caution">
    <text evidence="2">The sequence shown here is derived from an EMBL/GenBank/DDBJ whole genome shotgun (WGS) entry which is preliminary data.</text>
</comment>
<evidence type="ECO:0000256" key="1">
    <source>
        <dbReference type="SAM" id="MobiDB-lite"/>
    </source>
</evidence>
<dbReference type="OrthoDB" id="429960at2759"/>
<name>A0A812SEG0_SYMPI</name>
<gene>
    <name evidence="2" type="primary">CRK3</name>
    <name evidence="2" type="ORF">SPIL2461_LOCUS12090</name>
</gene>
<protein>
    <submittedName>
        <fullName evidence="2">CRK3 protein</fullName>
    </submittedName>
</protein>
<keyword evidence="3" id="KW-1185">Reference proteome</keyword>
<organism evidence="2 3">
    <name type="scientific">Symbiodinium pilosum</name>
    <name type="common">Dinoflagellate</name>
    <dbReference type="NCBI Taxonomy" id="2952"/>
    <lineage>
        <taxon>Eukaryota</taxon>
        <taxon>Sar</taxon>
        <taxon>Alveolata</taxon>
        <taxon>Dinophyceae</taxon>
        <taxon>Suessiales</taxon>
        <taxon>Symbiodiniaceae</taxon>
        <taxon>Symbiodinium</taxon>
    </lineage>
</organism>
<evidence type="ECO:0000313" key="3">
    <source>
        <dbReference type="Proteomes" id="UP000649617"/>
    </source>
</evidence>
<evidence type="ECO:0000313" key="2">
    <source>
        <dbReference type="EMBL" id="CAE7475741.1"/>
    </source>
</evidence>
<dbReference type="Proteomes" id="UP000649617">
    <property type="component" value="Unassembled WGS sequence"/>
</dbReference>
<reference evidence="2" key="1">
    <citation type="submission" date="2021-02" db="EMBL/GenBank/DDBJ databases">
        <authorList>
            <person name="Dougan E. K."/>
            <person name="Rhodes N."/>
            <person name="Thang M."/>
            <person name="Chan C."/>
        </authorList>
    </citation>
    <scope>NUCLEOTIDE SEQUENCE</scope>
</reference>
<dbReference type="AlphaFoldDB" id="A0A812SEG0"/>
<accession>A0A812SEG0</accession>
<dbReference type="EMBL" id="CAJNIZ010024323">
    <property type="protein sequence ID" value="CAE7475741.1"/>
    <property type="molecule type" value="Genomic_DNA"/>
</dbReference>
<sequence length="759" mass="84277">MSTGAQRIVWPFTLQCVTSGALPSDDYPKSLELVHGHVLIYSWWLEVYRALHASDSAKLTLLIECALCATVQVKFVKTRSAVLSAAIEAASETWETADVLQTSFHSFAFKLGELIESLPAASRSSQRKMLATLNADYKNLKYQGKSLNQSMLTAAVAIASAFPSGQSGATFLNLFFQWHGTLLCNYSRLYKVTTTVAAYVKDQENADSLQQAYLSDIIAFLLHDLKHDDVYIHELTSSDFFFGGGEHTGWLPIAFLRIATYSFIRNIAEKAKASKDCIDGIARLAPGSDWTELQPASPSPSAEDSAEQAAAEQRLEKILQAALAKCDKKEHGLLQLCSDIVAGTYVEDLQRILETTKCNYKQVFETLEKMPADTDLGRKLRDACAAFESQAVATDASGPQLSVRALARLSSDPDGPEKDRLMRAKKERAEVWAKAVAVRKQHWQIIKWSSGGKAQEAKSQLLDQRSSSKVVVELNERHRGYFLSADLLGESSPPWAPGAFDQKHMDRLKALVSAVTELDGESSFVFAFDGRSRENRKLIEESFTKSKIALTEMAELWLSYDKGKQGNSREVFGADHSREVCFLKLPCPRVRLACKPRTDKHCRGDSPSTSDCVYHALPMAEQEQLPRIARDQKAKIMQLKEDAPPSWNSTAVPLFWSESKTVETYKMFIQNYCIKDIVDMSPGSGALGAAALTLGIPITSYVFDDTHQTWLQNVADLKCAKLICDKNQHLYQQTLAEALANWFSDELSLAQSSPNKETE</sequence>
<feature type="compositionally biased region" description="Low complexity" evidence="1">
    <location>
        <begin position="294"/>
        <end position="310"/>
    </location>
</feature>